<dbReference type="OrthoDB" id="5178481at2"/>
<evidence type="ECO:0000256" key="1">
    <source>
        <dbReference type="SAM" id="MobiDB-lite"/>
    </source>
</evidence>
<evidence type="ECO:0000313" key="2">
    <source>
        <dbReference type="EMBL" id="TDC49029.1"/>
    </source>
</evidence>
<dbReference type="Proteomes" id="UP000295621">
    <property type="component" value="Unassembled WGS sequence"/>
</dbReference>
<feature type="compositionally biased region" description="Pro residues" evidence="1">
    <location>
        <begin position="363"/>
        <end position="373"/>
    </location>
</feature>
<accession>A0A4R4RJA4</accession>
<dbReference type="PROSITE" id="PS51257">
    <property type="entry name" value="PROKAR_LIPOPROTEIN"/>
    <property type="match status" value="1"/>
</dbReference>
<reference evidence="2 3" key="1">
    <citation type="submission" date="2019-02" db="EMBL/GenBank/DDBJ databases">
        <title>Draft genome sequences of novel Actinobacteria.</title>
        <authorList>
            <person name="Sahin N."/>
            <person name="Ay H."/>
            <person name="Saygin H."/>
        </authorList>
    </citation>
    <scope>NUCLEOTIDE SEQUENCE [LARGE SCALE GENOMIC DNA]</scope>
    <source>
        <strain evidence="2 3">KC603</strain>
    </source>
</reference>
<gene>
    <name evidence="2" type="ORF">E1212_19430</name>
</gene>
<evidence type="ECO:0000313" key="3">
    <source>
        <dbReference type="Proteomes" id="UP000295621"/>
    </source>
</evidence>
<dbReference type="AlphaFoldDB" id="A0A4R4RJA4"/>
<sequence>MRHREWLAGLVATLTACTAADADPGDAASPAGEQRYTGTFTVLENAEHGPQLCPGGALSSLPPQCGGPDIVNWNWDDVDHETARGVSWGDYTLTGTFDGTAFTLTEPAGPPAPPGPGDERPDLDVLLDTPCPAPSGGWVLLDAPTASTEALDAVVRYAETLPGYGGLWVDRSVEQPPGAPPSAAAAAAILNVAFTGDLAASEADLREVWGGALCVTPARHPHSRLEEIQAELGGEFGIFSAGISEPENLVEVEALVDDGLQERLDDTYGPGTVRVTAALRPVPPDDAPTIYTGTFTVIESPRGVPHACSMVMQSYPPGCGGGFELRGWSWDDVEGEESSRGVTWGEYRIRGTWDGTALTLTAPPEPPPPPGPPEDLSQRFDTSCPTPPGGWAIVDGALTHAADFDRAYAYALAEPGYVDSWLDQDVPPEDRSATAPAEVVVNVRFTGDLATHEAALRSLYGGAICVSPAERSEQEMEAIAAEIAADHGALAWTVESPANAAWIQVIVDDGLQERLDEQYGPGVVRVEALLEPAD</sequence>
<feature type="region of interest" description="Disordered" evidence="1">
    <location>
        <begin position="357"/>
        <end position="378"/>
    </location>
</feature>
<protein>
    <submittedName>
        <fullName evidence="2">Uncharacterized protein</fullName>
    </submittedName>
</protein>
<dbReference type="EMBL" id="SMKL01000047">
    <property type="protein sequence ID" value="TDC49029.1"/>
    <property type="molecule type" value="Genomic_DNA"/>
</dbReference>
<dbReference type="RefSeq" id="WP_131985469.1">
    <property type="nucleotide sequence ID" value="NZ_SMKL01000047.1"/>
</dbReference>
<name>A0A4R4RJA4_9ACTN</name>
<organism evidence="2 3">
    <name type="scientific">Jiangella ureilytica</name>
    <dbReference type="NCBI Taxonomy" id="2530374"/>
    <lineage>
        <taxon>Bacteria</taxon>
        <taxon>Bacillati</taxon>
        <taxon>Actinomycetota</taxon>
        <taxon>Actinomycetes</taxon>
        <taxon>Jiangellales</taxon>
        <taxon>Jiangellaceae</taxon>
        <taxon>Jiangella</taxon>
    </lineage>
</organism>
<comment type="caution">
    <text evidence="2">The sequence shown here is derived from an EMBL/GenBank/DDBJ whole genome shotgun (WGS) entry which is preliminary data.</text>
</comment>
<proteinExistence type="predicted"/>
<keyword evidence="3" id="KW-1185">Reference proteome</keyword>